<dbReference type="AlphaFoldDB" id="A0A1Z5JLL9"/>
<dbReference type="Proteomes" id="UP000198406">
    <property type="component" value="Unassembled WGS sequence"/>
</dbReference>
<dbReference type="InParanoid" id="A0A1Z5JLL9"/>
<evidence type="ECO:0000313" key="2">
    <source>
        <dbReference type="Proteomes" id="UP000198406"/>
    </source>
</evidence>
<gene>
    <name evidence="1" type="ORF">FisN_11Hh218</name>
</gene>
<protein>
    <submittedName>
        <fullName evidence="1">Uncharacterized protein</fullName>
    </submittedName>
</protein>
<organism evidence="1 2">
    <name type="scientific">Fistulifera solaris</name>
    <name type="common">Oleaginous diatom</name>
    <dbReference type="NCBI Taxonomy" id="1519565"/>
    <lineage>
        <taxon>Eukaryota</taxon>
        <taxon>Sar</taxon>
        <taxon>Stramenopiles</taxon>
        <taxon>Ochrophyta</taxon>
        <taxon>Bacillariophyta</taxon>
        <taxon>Bacillariophyceae</taxon>
        <taxon>Bacillariophycidae</taxon>
        <taxon>Naviculales</taxon>
        <taxon>Naviculaceae</taxon>
        <taxon>Fistulifera</taxon>
    </lineage>
</organism>
<dbReference type="OrthoDB" id="47029at2759"/>
<name>A0A1Z5JLL9_FISSO</name>
<reference evidence="1 2" key="1">
    <citation type="journal article" date="2015" name="Plant Cell">
        <title>Oil accumulation by the oleaginous diatom Fistulifera solaris as revealed by the genome and transcriptome.</title>
        <authorList>
            <person name="Tanaka T."/>
            <person name="Maeda Y."/>
            <person name="Veluchamy A."/>
            <person name="Tanaka M."/>
            <person name="Abida H."/>
            <person name="Marechal E."/>
            <person name="Bowler C."/>
            <person name="Muto M."/>
            <person name="Sunaga Y."/>
            <person name="Tanaka M."/>
            <person name="Yoshino T."/>
            <person name="Taniguchi T."/>
            <person name="Fukuda Y."/>
            <person name="Nemoto M."/>
            <person name="Matsumoto M."/>
            <person name="Wong P.S."/>
            <person name="Aburatani S."/>
            <person name="Fujibuchi W."/>
        </authorList>
    </citation>
    <scope>NUCLEOTIDE SEQUENCE [LARGE SCALE GENOMIC DNA]</scope>
    <source>
        <strain evidence="1 2">JPCC DA0580</strain>
    </source>
</reference>
<dbReference type="EMBL" id="BDSP01000082">
    <property type="protein sequence ID" value="GAX14678.1"/>
    <property type="molecule type" value="Genomic_DNA"/>
</dbReference>
<proteinExistence type="predicted"/>
<dbReference type="PANTHER" id="PTHR36074:SF1">
    <property type="entry name" value="ISOPENTENYL-DIPHOSPHATE DELTA-ISOMERASE"/>
    <property type="match status" value="1"/>
</dbReference>
<dbReference type="PANTHER" id="PTHR36074">
    <property type="entry name" value="ISOPENTENYL-DIPHOSPHATE DELTA-ISOMERASE"/>
    <property type="match status" value="1"/>
</dbReference>
<evidence type="ECO:0000313" key="1">
    <source>
        <dbReference type="EMBL" id="GAX14678.1"/>
    </source>
</evidence>
<sequence>MNTFIFERYMSCWCPSYSSRPLSHTLLQIEWNYRFQELPRKLIIALSKYHAIILTMRLYEWIASKWVDQEMMDRLTIDTFLYAKRKSEVEGKRGTELAREMFSVSWRANLISFLADYSVHQVIMLYAYYCYAQQKRRKSEDDSVVSMQSNDDMPQGHLILFAVRKSTLLGLSRGIALGFSSIGAGLGSMIAPSWGTLIGTNLGDGLAASLTEDLVDHP</sequence>
<keyword evidence="2" id="KW-1185">Reference proteome</keyword>
<accession>A0A1Z5JLL9</accession>
<comment type="caution">
    <text evidence="1">The sequence shown here is derived from an EMBL/GenBank/DDBJ whole genome shotgun (WGS) entry which is preliminary data.</text>
</comment>